<sequence length="78" mass="8781">MKTLSYLALVALSLFSTLSLAQSTEIADKFKKFDRNNDGFLTRSETAVDPALWSRFSSYDKDKDGQLTLTEYGIYASK</sequence>
<comment type="caution">
    <text evidence="3">The sequence shown here is derived from an EMBL/GenBank/DDBJ whole genome shotgun (WGS) entry which is preliminary data.</text>
</comment>
<organism evidence="3 4">
    <name type="scientific">Pseudoalteromonas espejiana</name>
    <dbReference type="NCBI Taxonomy" id="28107"/>
    <lineage>
        <taxon>Bacteria</taxon>
        <taxon>Pseudomonadati</taxon>
        <taxon>Pseudomonadota</taxon>
        <taxon>Gammaproteobacteria</taxon>
        <taxon>Alteromonadales</taxon>
        <taxon>Pseudoalteromonadaceae</taxon>
        <taxon>Pseudoalteromonas</taxon>
    </lineage>
</organism>
<feature type="domain" description="EF-hand" evidence="2">
    <location>
        <begin position="29"/>
        <end position="45"/>
    </location>
</feature>
<feature type="signal peptide" evidence="1">
    <location>
        <begin position="1"/>
        <end position="21"/>
    </location>
</feature>
<keyword evidence="4" id="KW-1185">Reference proteome</keyword>
<evidence type="ECO:0000313" key="4">
    <source>
        <dbReference type="Proteomes" id="UP000321419"/>
    </source>
</evidence>
<evidence type="ECO:0000313" key="3">
    <source>
        <dbReference type="EMBL" id="GEK54096.1"/>
    </source>
</evidence>
<accession>A0A510XSU2</accession>
<dbReference type="AlphaFoldDB" id="A0A510XSU2"/>
<dbReference type="InterPro" id="IPR018247">
    <property type="entry name" value="EF_Hand_1_Ca_BS"/>
</dbReference>
<keyword evidence="1" id="KW-0732">Signal</keyword>
<reference evidence="3 4" key="1">
    <citation type="submission" date="2019-07" db="EMBL/GenBank/DDBJ databases">
        <title>Whole genome shotgun sequence of Pseudoalteromonas espejiana NBRC 102222.</title>
        <authorList>
            <person name="Hosoyama A."/>
            <person name="Uohara A."/>
            <person name="Ohji S."/>
            <person name="Ichikawa N."/>
        </authorList>
    </citation>
    <scope>NUCLEOTIDE SEQUENCE [LARGE SCALE GENOMIC DNA]</scope>
    <source>
        <strain evidence="3 4">NBRC 102222</strain>
    </source>
</reference>
<dbReference type="InterPro" id="IPR011992">
    <property type="entry name" value="EF-hand-dom_pair"/>
</dbReference>
<dbReference type="Gene3D" id="1.10.238.10">
    <property type="entry name" value="EF-hand"/>
    <property type="match status" value="1"/>
</dbReference>
<feature type="chain" id="PRO_5022221981" description="EF-hand domain-containing protein" evidence="1">
    <location>
        <begin position="22"/>
        <end position="78"/>
    </location>
</feature>
<proteinExistence type="predicted"/>
<feature type="domain" description="EF-hand" evidence="2">
    <location>
        <begin position="56"/>
        <end position="72"/>
    </location>
</feature>
<name>A0A510XSU2_9GAMM</name>
<evidence type="ECO:0000259" key="2">
    <source>
        <dbReference type="Pfam" id="PF13202"/>
    </source>
</evidence>
<dbReference type="Pfam" id="PF13202">
    <property type="entry name" value="EF-hand_5"/>
    <property type="match status" value="2"/>
</dbReference>
<dbReference type="EMBL" id="BJUM01000007">
    <property type="protein sequence ID" value="GEK54096.1"/>
    <property type="molecule type" value="Genomic_DNA"/>
</dbReference>
<dbReference type="OrthoDB" id="6887873at2"/>
<dbReference type="Proteomes" id="UP000321419">
    <property type="component" value="Unassembled WGS sequence"/>
</dbReference>
<gene>
    <name evidence="3" type="ORF">PES01_09410</name>
</gene>
<dbReference type="SUPFAM" id="SSF47473">
    <property type="entry name" value="EF-hand"/>
    <property type="match status" value="1"/>
</dbReference>
<evidence type="ECO:0000256" key="1">
    <source>
        <dbReference type="SAM" id="SignalP"/>
    </source>
</evidence>
<dbReference type="InterPro" id="IPR002048">
    <property type="entry name" value="EF_hand_dom"/>
</dbReference>
<dbReference type="PROSITE" id="PS00018">
    <property type="entry name" value="EF_HAND_1"/>
    <property type="match status" value="1"/>
</dbReference>
<dbReference type="RefSeq" id="WP_089348499.1">
    <property type="nucleotide sequence ID" value="NZ_BJUM01000007.1"/>
</dbReference>
<dbReference type="GO" id="GO:0005509">
    <property type="term" value="F:calcium ion binding"/>
    <property type="evidence" value="ECO:0007669"/>
    <property type="project" value="InterPro"/>
</dbReference>
<protein>
    <recommendedName>
        <fullName evidence="2">EF-hand domain-containing protein</fullName>
    </recommendedName>
</protein>